<keyword evidence="7 12" id="KW-1133">Transmembrane helix</keyword>
<dbReference type="InterPro" id="IPR036291">
    <property type="entry name" value="NAD(P)-bd_dom_sf"/>
</dbReference>
<evidence type="ECO:0000256" key="8">
    <source>
        <dbReference type="ARBA" id="ARBA00023002"/>
    </source>
</evidence>
<comment type="pathway">
    <text evidence="1">Lipid metabolism; fatty acid biosynthesis.</text>
</comment>
<evidence type="ECO:0000313" key="16">
    <source>
        <dbReference type="Proteomes" id="UP000714275"/>
    </source>
</evidence>
<keyword evidence="6 12" id="KW-0521">NADP</keyword>
<keyword evidence="3 12" id="KW-0812">Transmembrane</keyword>
<dbReference type="InterPro" id="IPR027533">
    <property type="entry name" value="3_ketoreductase_fungal"/>
</dbReference>
<protein>
    <recommendedName>
        <fullName evidence="12">Very-long-chain 3-oxoacyl-CoA reductase</fullName>
        <ecNumber evidence="12">1.1.1.330</ecNumber>
    </recommendedName>
    <alternativeName>
        <fullName evidence="12">3-ketoacyl-CoA reductase</fullName>
        <shortName evidence="12">3-ketoreductase</shortName>
        <shortName evidence="12">KAR</shortName>
    </alternativeName>
    <alternativeName>
        <fullName evidence="12">Microsomal beta-keto-reductase</fullName>
    </alternativeName>
</protein>
<evidence type="ECO:0000256" key="2">
    <source>
        <dbReference type="ARBA" id="ARBA00022516"/>
    </source>
</evidence>
<keyword evidence="10 12" id="KW-0472">Membrane</keyword>
<dbReference type="PRINTS" id="PR00081">
    <property type="entry name" value="GDHRDH"/>
</dbReference>
<evidence type="ECO:0000313" key="15">
    <source>
        <dbReference type="EMBL" id="KAG1765036.1"/>
    </source>
</evidence>
<dbReference type="OrthoDB" id="5545019at2759"/>
<dbReference type="AlphaFoldDB" id="A0A9P6ZGH0"/>
<dbReference type="Pfam" id="PF00106">
    <property type="entry name" value="adh_short"/>
    <property type="match status" value="1"/>
</dbReference>
<dbReference type="GO" id="GO:0045703">
    <property type="term" value="F:ketoreductase activity"/>
    <property type="evidence" value="ECO:0007669"/>
    <property type="project" value="UniProtKB-UniRule"/>
</dbReference>
<accession>A0A9P6ZGH0</accession>
<keyword evidence="16" id="KW-1185">Reference proteome</keyword>
<dbReference type="PROSITE" id="PS00061">
    <property type="entry name" value="ADH_SHORT"/>
    <property type="match status" value="1"/>
</dbReference>
<dbReference type="EMBL" id="JABBWD010000115">
    <property type="protein sequence ID" value="KAG1765036.1"/>
    <property type="molecule type" value="Genomic_DNA"/>
</dbReference>
<dbReference type="PRINTS" id="PR00080">
    <property type="entry name" value="SDRFAMILY"/>
</dbReference>
<evidence type="ECO:0000256" key="14">
    <source>
        <dbReference type="SAM" id="Phobius"/>
    </source>
</evidence>
<dbReference type="SUPFAM" id="SSF51735">
    <property type="entry name" value="NAD(P)-binding Rossmann-fold domains"/>
    <property type="match status" value="1"/>
</dbReference>
<dbReference type="InterPro" id="IPR020904">
    <property type="entry name" value="Sc_DH/Rdtase_CS"/>
</dbReference>
<dbReference type="CDD" id="cd05356">
    <property type="entry name" value="17beta-HSD1_like_SDR_c"/>
    <property type="match status" value="1"/>
</dbReference>
<dbReference type="HAMAP" id="MF_03107">
    <property type="entry name" value="3_ketoreductase"/>
    <property type="match status" value="1"/>
</dbReference>
<dbReference type="GO" id="GO:0141040">
    <property type="term" value="F:very-long-chain 3-oxoacyl-CoA reductase activity"/>
    <property type="evidence" value="ECO:0007669"/>
    <property type="project" value="UniProtKB-EC"/>
</dbReference>
<comment type="caution">
    <text evidence="15">The sequence shown here is derived from an EMBL/GenBank/DDBJ whole genome shotgun (WGS) entry which is preliminary data.</text>
</comment>
<evidence type="ECO:0000256" key="10">
    <source>
        <dbReference type="ARBA" id="ARBA00023136"/>
    </source>
</evidence>
<evidence type="ECO:0000256" key="9">
    <source>
        <dbReference type="ARBA" id="ARBA00023098"/>
    </source>
</evidence>
<comment type="similarity">
    <text evidence="12 13">Belongs to the short-chain dehydrogenases/reductases (SDR) family.</text>
</comment>
<evidence type="ECO:0000256" key="4">
    <source>
        <dbReference type="ARBA" id="ARBA00022824"/>
    </source>
</evidence>
<feature type="transmembrane region" description="Helical" evidence="14">
    <location>
        <begin position="24"/>
        <end position="42"/>
    </location>
</feature>
<name>A0A9P6ZGH0_9AGAM</name>
<comment type="catalytic activity">
    <reaction evidence="12">
        <text>a very-long-chain (3R)-3-hydroxyacyl-CoA + NADP(+) = a very-long-chain 3-oxoacyl-CoA + NADPH + H(+)</text>
        <dbReference type="Rhea" id="RHEA:48680"/>
        <dbReference type="ChEBI" id="CHEBI:15378"/>
        <dbReference type="ChEBI" id="CHEBI:57783"/>
        <dbReference type="ChEBI" id="CHEBI:58349"/>
        <dbReference type="ChEBI" id="CHEBI:85440"/>
        <dbReference type="ChEBI" id="CHEBI:90725"/>
        <dbReference type="EC" id="1.1.1.330"/>
    </reaction>
</comment>
<dbReference type="PANTHER" id="PTHR43086:SF2">
    <property type="entry name" value="HYDROXYSTEROID DEHYDROGENASE-LIKE PROTEIN 1"/>
    <property type="match status" value="1"/>
</dbReference>
<dbReference type="Gene3D" id="3.40.50.720">
    <property type="entry name" value="NAD(P)-binding Rossmann-like Domain"/>
    <property type="match status" value="1"/>
</dbReference>
<evidence type="ECO:0000256" key="1">
    <source>
        <dbReference type="ARBA" id="ARBA00005194"/>
    </source>
</evidence>
<dbReference type="GO" id="GO:0005789">
    <property type="term" value="C:endoplasmic reticulum membrane"/>
    <property type="evidence" value="ECO:0007669"/>
    <property type="project" value="UniProtKB-SubCell"/>
</dbReference>
<dbReference type="InterPro" id="IPR002347">
    <property type="entry name" value="SDR_fam"/>
</dbReference>
<organism evidence="15 16">
    <name type="scientific">Suillus placidus</name>
    <dbReference type="NCBI Taxonomy" id="48579"/>
    <lineage>
        <taxon>Eukaryota</taxon>
        <taxon>Fungi</taxon>
        <taxon>Dikarya</taxon>
        <taxon>Basidiomycota</taxon>
        <taxon>Agaricomycotina</taxon>
        <taxon>Agaricomycetes</taxon>
        <taxon>Agaricomycetidae</taxon>
        <taxon>Boletales</taxon>
        <taxon>Suillineae</taxon>
        <taxon>Suillaceae</taxon>
        <taxon>Suillus</taxon>
    </lineage>
</organism>
<sequence length="345" mass="37935">MNTRMDSQTALKTWLLDQVNTCTWQYALLLSLGALTFARFAFKTLVVFFQTFILSGTNLRKFGAKQGAWAVVTGASDGIGREFAIQLGSAGFNVLLVARNGKMLNDVAVEIATKTKSAVETKIYLIDFAQNDDLKYNGLKALLHTLDVGVLVNNVGKSHAMPTYFAETVEEENVDIVAINVNATVRITHAVLPGMIQRKRGLVLNLGSFAGLVPSPMLATYSGTKAFLETFTSALADEVRSHGVVVQHLNTYFVVSKMSNIRRTSALIPSPASYVRACLSKIGFSCGAALTGRPGTLTAFWSHALLDYAMHVVGWKTRFIAYTHSLHRDIRRRALRKQEREAKKL</sequence>
<keyword evidence="5 12" id="KW-0276">Fatty acid metabolism</keyword>
<keyword evidence="2 12" id="KW-0444">Lipid biosynthesis</keyword>
<evidence type="ECO:0000256" key="11">
    <source>
        <dbReference type="ARBA" id="ARBA00023160"/>
    </source>
</evidence>
<evidence type="ECO:0000256" key="7">
    <source>
        <dbReference type="ARBA" id="ARBA00022989"/>
    </source>
</evidence>
<evidence type="ECO:0000256" key="3">
    <source>
        <dbReference type="ARBA" id="ARBA00022692"/>
    </source>
</evidence>
<comment type="subcellular location">
    <subcellularLocation>
        <location evidence="12">Endoplasmic reticulum membrane</location>
        <topology evidence="12">Single-pass membrane protein</topology>
    </subcellularLocation>
</comment>
<reference evidence="15" key="1">
    <citation type="journal article" date="2020" name="New Phytol.">
        <title>Comparative genomics reveals dynamic genome evolution in host specialist ectomycorrhizal fungi.</title>
        <authorList>
            <person name="Lofgren L.A."/>
            <person name="Nguyen N.H."/>
            <person name="Vilgalys R."/>
            <person name="Ruytinx J."/>
            <person name="Liao H.L."/>
            <person name="Branco S."/>
            <person name="Kuo A."/>
            <person name="LaButti K."/>
            <person name="Lipzen A."/>
            <person name="Andreopoulos W."/>
            <person name="Pangilinan J."/>
            <person name="Riley R."/>
            <person name="Hundley H."/>
            <person name="Na H."/>
            <person name="Barry K."/>
            <person name="Grigoriev I.V."/>
            <person name="Stajich J.E."/>
            <person name="Kennedy P.G."/>
        </authorList>
    </citation>
    <scope>NUCLEOTIDE SEQUENCE</scope>
    <source>
        <strain evidence="15">DOB743</strain>
    </source>
</reference>
<keyword evidence="4 12" id="KW-0256">Endoplasmic reticulum</keyword>
<evidence type="ECO:0000256" key="5">
    <source>
        <dbReference type="ARBA" id="ARBA00022832"/>
    </source>
</evidence>
<evidence type="ECO:0000256" key="13">
    <source>
        <dbReference type="RuleBase" id="RU000363"/>
    </source>
</evidence>
<keyword evidence="11 12" id="KW-0275">Fatty acid biosynthesis</keyword>
<proteinExistence type="inferred from homology"/>
<keyword evidence="8 12" id="KW-0560">Oxidoreductase</keyword>
<comment type="function">
    <text evidence="12">Component of the microsomal membrane bound fatty acid elongation system, which produces the 26-carbon very long-chain fatty acids (VLCFA) from palmitate. Catalyzes the reduction of the 3-ketoacyl-CoA intermediate that is formed in each cycle of fatty acid elongation. VLCFAs serve as precursors for ceramide and sphingolipids.</text>
</comment>
<dbReference type="PIRSF" id="PIRSF000126">
    <property type="entry name" value="11-beta-HSD1"/>
    <property type="match status" value="1"/>
</dbReference>
<dbReference type="GO" id="GO:0030497">
    <property type="term" value="P:fatty acid elongation"/>
    <property type="evidence" value="ECO:0007669"/>
    <property type="project" value="UniProtKB-UniRule"/>
</dbReference>
<gene>
    <name evidence="15" type="ORF">EV702DRAFT_1152859</name>
</gene>
<dbReference type="EC" id="1.1.1.330" evidence="12"/>
<feature type="active site" description="Proton acceptor" evidence="12">
    <location>
        <position position="221"/>
    </location>
</feature>
<dbReference type="Proteomes" id="UP000714275">
    <property type="component" value="Unassembled WGS sequence"/>
</dbReference>
<keyword evidence="9 12" id="KW-0443">Lipid metabolism</keyword>
<dbReference type="FunFam" id="3.40.50.720:FF:000137">
    <property type="entry name" value="Hydroxysteroid (17-beta) dehydrogenase 3"/>
    <property type="match status" value="1"/>
</dbReference>
<feature type="binding site" evidence="12">
    <location>
        <position position="208"/>
    </location>
    <ligand>
        <name>substrate</name>
    </ligand>
</feature>
<evidence type="ECO:0000256" key="12">
    <source>
        <dbReference type="HAMAP-Rule" id="MF_03107"/>
    </source>
</evidence>
<evidence type="ECO:0000256" key="6">
    <source>
        <dbReference type="ARBA" id="ARBA00022857"/>
    </source>
</evidence>
<dbReference type="PANTHER" id="PTHR43086">
    <property type="entry name" value="VERY-LONG-CHAIN 3-OXOOACYL-COA REDUCTASE"/>
    <property type="match status" value="1"/>
</dbReference>